<dbReference type="InterPro" id="IPR001387">
    <property type="entry name" value="Cro/C1-type_HTH"/>
</dbReference>
<dbReference type="Pfam" id="PF01381">
    <property type="entry name" value="HTH_3"/>
    <property type="match status" value="1"/>
</dbReference>
<dbReference type="SUPFAM" id="SSF47413">
    <property type="entry name" value="lambda repressor-like DNA-binding domains"/>
    <property type="match status" value="1"/>
</dbReference>
<name>A0AAQ3B4K7_9VIBR</name>
<proteinExistence type="predicted"/>
<dbReference type="Proteomes" id="UP001219537">
    <property type="component" value="Plasmid p_1"/>
</dbReference>
<dbReference type="GO" id="GO:0003677">
    <property type="term" value="F:DNA binding"/>
    <property type="evidence" value="ECO:0007669"/>
    <property type="project" value="InterPro"/>
</dbReference>
<dbReference type="PROSITE" id="PS50943">
    <property type="entry name" value="HTH_CROC1"/>
    <property type="match status" value="1"/>
</dbReference>
<evidence type="ECO:0000313" key="3">
    <source>
        <dbReference type="Proteomes" id="UP001219537"/>
    </source>
</evidence>
<dbReference type="RefSeq" id="WP_039977440.1">
    <property type="nucleotide sequence ID" value="NZ_CP117990.1"/>
</dbReference>
<feature type="domain" description="HTH cro/C1-type" evidence="1">
    <location>
        <begin position="14"/>
        <end position="67"/>
    </location>
</feature>
<keyword evidence="2" id="KW-0614">Plasmid</keyword>
<reference evidence="2" key="1">
    <citation type="submission" date="2023-02" db="EMBL/GenBank/DDBJ databases">
        <title>Isolation, identification, and genome analysis of Vibrio campbellii in the Penaeus vannamei larvae stage.</title>
        <authorList>
            <person name="Huang T."/>
            <person name="Zhang B."/>
        </authorList>
    </citation>
    <scope>NUCLEOTIDE SEQUENCE</scope>
    <source>
        <strain evidence="2">20220413_1</strain>
        <plasmid evidence="2">p_1</plasmid>
    </source>
</reference>
<sequence>MEHIEINELIHKQLKSYVSASGFSNSEIARRCGVDRATVGRWLKTGNISRNNLIKLCHVLGVSEAVFLEDVSFSTGGSHQFHEKKKAIIDKVVLLPEDKSYLLDAVDKLLS</sequence>
<dbReference type="InterPro" id="IPR010982">
    <property type="entry name" value="Lambda_DNA-bd_dom_sf"/>
</dbReference>
<evidence type="ECO:0000313" key="2">
    <source>
        <dbReference type="EMBL" id="WDG12005.1"/>
    </source>
</evidence>
<geneLocation type="plasmid" evidence="2 3">
    <name>p_1</name>
</geneLocation>
<evidence type="ECO:0000259" key="1">
    <source>
        <dbReference type="PROSITE" id="PS50943"/>
    </source>
</evidence>
<dbReference type="SMART" id="SM00530">
    <property type="entry name" value="HTH_XRE"/>
    <property type="match status" value="1"/>
</dbReference>
<gene>
    <name evidence="2" type="ORF">PUN50_27315</name>
</gene>
<dbReference type="EMBL" id="CP117990">
    <property type="protein sequence ID" value="WDG12005.1"/>
    <property type="molecule type" value="Genomic_DNA"/>
</dbReference>
<accession>A0AAQ3B4K7</accession>
<protein>
    <submittedName>
        <fullName evidence="2">Helix-turn-helix transcriptional regulator</fullName>
    </submittedName>
</protein>
<dbReference type="Gene3D" id="1.10.260.40">
    <property type="entry name" value="lambda repressor-like DNA-binding domains"/>
    <property type="match status" value="1"/>
</dbReference>
<dbReference type="AlphaFoldDB" id="A0AAQ3B4K7"/>
<dbReference type="CDD" id="cd00093">
    <property type="entry name" value="HTH_XRE"/>
    <property type="match status" value="1"/>
</dbReference>
<organism evidence="2 3">
    <name type="scientific">Vibrio campbellii</name>
    <dbReference type="NCBI Taxonomy" id="680"/>
    <lineage>
        <taxon>Bacteria</taxon>
        <taxon>Pseudomonadati</taxon>
        <taxon>Pseudomonadota</taxon>
        <taxon>Gammaproteobacteria</taxon>
        <taxon>Vibrionales</taxon>
        <taxon>Vibrionaceae</taxon>
        <taxon>Vibrio</taxon>
    </lineage>
</organism>